<dbReference type="AlphaFoldDB" id="A0A1I2IR92"/>
<reference evidence="1 2" key="1">
    <citation type="submission" date="2016-10" db="EMBL/GenBank/DDBJ databases">
        <authorList>
            <person name="de Groot N.N."/>
        </authorList>
    </citation>
    <scope>NUCLEOTIDE SEQUENCE [LARGE SCALE GENOMIC DNA]</scope>
    <source>
        <strain>GEY</strain>
        <strain evidence="2">DSM 9560</strain>
    </source>
</reference>
<name>A0A1I2IR92_9BACT</name>
<evidence type="ECO:0000313" key="1">
    <source>
        <dbReference type="EMBL" id="SFF43577.1"/>
    </source>
</evidence>
<keyword evidence="2" id="KW-1185">Reference proteome</keyword>
<dbReference type="Proteomes" id="UP000199513">
    <property type="component" value="Unassembled WGS sequence"/>
</dbReference>
<evidence type="ECO:0000313" key="2">
    <source>
        <dbReference type="Proteomes" id="UP000199513"/>
    </source>
</evidence>
<protein>
    <submittedName>
        <fullName evidence="1">Uncharacterized protein</fullName>
    </submittedName>
</protein>
<sequence length="70" mass="7771">MTPTKEDTSLTNRLQKDITDAVCQQTLEKDLDSGNNDESNDEEEAEQVNGFELFMQNTKGNFNKLIGCGG</sequence>
<dbReference type="RefSeq" id="WP_091548642.1">
    <property type="nucleotide sequence ID" value="NZ_FONY01000034.1"/>
</dbReference>
<gene>
    <name evidence="1" type="ORF">SAMN04488541_103411</name>
</gene>
<dbReference type="EMBL" id="FONY01000034">
    <property type="protein sequence ID" value="SFF43577.1"/>
    <property type="molecule type" value="Genomic_DNA"/>
</dbReference>
<organism evidence="1 2">
    <name type="scientific">Thermoflexibacter ruber</name>
    <dbReference type="NCBI Taxonomy" id="1003"/>
    <lineage>
        <taxon>Bacteria</taxon>
        <taxon>Pseudomonadati</taxon>
        <taxon>Bacteroidota</taxon>
        <taxon>Cytophagia</taxon>
        <taxon>Cytophagales</taxon>
        <taxon>Thermoflexibacteraceae</taxon>
        <taxon>Thermoflexibacter</taxon>
    </lineage>
</organism>
<proteinExistence type="predicted"/>
<accession>A0A1I2IR92</accession>